<evidence type="ECO:0000313" key="4">
    <source>
        <dbReference type="Proteomes" id="UP000296352"/>
    </source>
</evidence>
<dbReference type="SMART" id="SM00530">
    <property type="entry name" value="HTH_XRE"/>
    <property type="match status" value="1"/>
</dbReference>
<proteinExistence type="predicted"/>
<sequence length="161" mass="17582">MDFNRTFKQSGPIQARLATATAAAGTRPGRRAGKRSSTRSASGTGRGSQGSVHRLVWSRYGYSFSVQLKSLRRARGLSQQALADISGISRNQISNLERNENNRNSMADPCLSTIYRLALALEVEPAMLLPSAQPRDTPQDLMPFPAEYVAERRGSLMAAAR</sequence>
<evidence type="ECO:0000313" key="3">
    <source>
        <dbReference type="EMBL" id="QCB27803.1"/>
    </source>
</evidence>
<protein>
    <submittedName>
        <fullName evidence="3">Helix-turn-helix protein</fullName>
    </submittedName>
</protein>
<dbReference type="RefSeq" id="WP_246014346.1">
    <property type="nucleotide sequence ID" value="NZ_CP039247.1"/>
</dbReference>
<evidence type="ECO:0000259" key="2">
    <source>
        <dbReference type="PROSITE" id="PS50943"/>
    </source>
</evidence>
<feature type="region of interest" description="Disordered" evidence="1">
    <location>
        <begin position="1"/>
        <end position="50"/>
    </location>
</feature>
<organism evidence="3 4">
    <name type="scientific">Corynebacterium endometrii</name>
    <dbReference type="NCBI Taxonomy" id="2488819"/>
    <lineage>
        <taxon>Bacteria</taxon>
        <taxon>Bacillati</taxon>
        <taxon>Actinomycetota</taxon>
        <taxon>Actinomycetes</taxon>
        <taxon>Mycobacteriales</taxon>
        <taxon>Corynebacteriaceae</taxon>
        <taxon>Corynebacterium</taxon>
    </lineage>
</organism>
<dbReference type="InterPro" id="IPR001387">
    <property type="entry name" value="Cro/C1-type_HTH"/>
</dbReference>
<dbReference type="InterPro" id="IPR010982">
    <property type="entry name" value="Lambda_DNA-bd_dom_sf"/>
</dbReference>
<dbReference type="KEGG" id="cee:CENDO_02525"/>
<dbReference type="Proteomes" id="UP000296352">
    <property type="component" value="Chromosome"/>
</dbReference>
<dbReference type="GO" id="GO:0003677">
    <property type="term" value="F:DNA binding"/>
    <property type="evidence" value="ECO:0007669"/>
    <property type="project" value="InterPro"/>
</dbReference>
<keyword evidence="4" id="KW-1185">Reference proteome</keyword>
<accession>A0A4P7QED4</accession>
<feature type="compositionally biased region" description="Basic residues" evidence="1">
    <location>
        <begin position="28"/>
        <end position="37"/>
    </location>
</feature>
<dbReference type="SUPFAM" id="SSF47413">
    <property type="entry name" value="lambda repressor-like DNA-binding domains"/>
    <property type="match status" value="1"/>
</dbReference>
<dbReference type="EMBL" id="CP039247">
    <property type="protein sequence ID" value="QCB27803.1"/>
    <property type="molecule type" value="Genomic_DNA"/>
</dbReference>
<dbReference type="CDD" id="cd00093">
    <property type="entry name" value="HTH_XRE"/>
    <property type="match status" value="1"/>
</dbReference>
<dbReference type="PROSITE" id="PS50943">
    <property type="entry name" value="HTH_CROC1"/>
    <property type="match status" value="1"/>
</dbReference>
<name>A0A4P7QED4_9CORY</name>
<dbReference type="AlphaFoldDB" id="A0A4P7QED4"/>
<feature type="domain" description="HTH cro/C1-type" evidence="2">
    <location>
        <begin position="68"/>
        <end position="128"/>
    </location>
</feature>
<gene>
    <name evidence="3" type="ORF">CENDO_02525</name>
</gene>
<feature type="compositionally biased region" description="Polar residues" evidence="1">
    <location>
        <begin position="1"/>
        <end position="12"/>
    </location>
</feature>
<reference evidence="3 4" key="1">
    <citation type="submission" date="2019-04" db="EMBL/GenBank/DDBJ databases">
        <title>Corynebacterium endometrii sp. nov., isolated from the uterus of a cow with endometritis.</title>
        <authorList>
            <person name="Ballas P."/>
            <person name="Ruckert C."/>
            <person name="Wagener K."/>
            <person name="Drillich M."/>
            <person name="Kaempfer P."/>
            <person name="Busse H.-J."/>
            <person name="Ehling-Schulz M."/>
        </authorList>
    </citation>
    <scope>NUCLEOTIDE SEQUENCE [LARGE SCALE GENOMIC DNA]</scope>
    <source>
        <strain evidence="3 4">LMM-1653</strain>
    </source>
</reference>
<dbReference type="Pfam" id="PF12844">
    <property type="entry name" value="HTH_19"/>
    <property type="match status" value="1"/>
</dbReference>
<evidence type="ECO:0000256" key="1">
    <source>
        <dbReference type="SAM" id="MobiDB-lite"/>
    </source>
</evidence>
<feature type="compositionally biased region" description="Low complexity" evidence="1">
    <location>
        <begin position="15"/>
        <end position="27"/>
    </location>
</feature>
<dbReference type="Gene3D" id="1.10.260.40">
    <property type="entry name" value="lambda repressor-like DNA-binding domains"/>
    <property type="match status" value="1"/>
</dbReference>